<dbReference type="SUPFAM" id="SSF55811">
    <property type="entry name" value="Nudix"/>
    <property type="match status" value="1"/>
</dbReference>
<dbReference type="EMBL" id="BAABHC010000002">
    <property type="protein sequence ID" value="GAA4424308.1"/>
    <property type="molecule type" value="Genomic_DNA"/>
</dbReference>
<name>A0ABP8L7F7_9BACT</name>
<dbReference type="RefSeq" id="WP_345156476.1">
    <property type="nucleotide sequence ID" value="NZ_BAABHC010000002.1"/>
</dbReference>
<dbReference type="Gene3D" id="3.90.79.10">
    <property type="entry name" value="Nucleoside Triphosphate Pyrophosphohydrolase"/>
    <property type="match status" value="1"/>
</dbReference>
<accession>A0ABP8L7F7</accession>
<reference evidence="3" key="1">
    <citation type="journal article" date="2019" name="Int. J. Syst. Evol. Microbiol.">
        <title>The Global Catalogue of Microorganisms (GCM) 10K type strain sequencing project: providing services to taxonomists for standard genome sequencing and annotation.</title>
        <authorList>
            <consortium name="The Broad Institute Genomics Platform"/>
            <consortium name="The Broad Institute Genome Sequencing Center for Infectious Disease"/>
            <person name="Wu L."/>
            <person name="Ma J."/>
        </authorList>
    </citation>
    <scope>NUCLEOTIDE SEQUENCE [LARGE SCALE GENOMIC DNA]</scope>
    <source>
        <strain evidence="3">JCM 17926</strain>
    </source>
</reference>
<dbReference type="InterPro" id="IPR054105">
    <property type="entry name" value="WHD_NrtR"/>
</dbReference>
<evidence type="ECO:0000259" key="1">
    <source>
        <dbReference type="PROSITE" id="PS51462"/>
    </source>
</evidence>
<comment type="caution">
    <text evidence="2">The sequence shown here is derived from an EMBL/GenBank/DDBJ whole genome shotgun (WGS) entry which is preliminary data.</text>
</comment>
<dbReference type="PROSITE" id="PS51462">
    <property type="entry name" value="NUDIX"/>
    <property type="match status" value="1"/>
</dbReference>
<feature type="domain" description="Nudix hydrolase" evidence="1">
    <location>
        <begin position="20"/>
        <end position="174"/>
    </location>
</feature>
<proteinExistence type="predicted"/>
<evidence type="ECO:0000313" key="2">
    <source>
        <dbReference type="EMBL" id="GAA4424308.1"/>
    </source>
</evidence>
<dbReference type="Gene3D" id="1.10.10.10">
    <property type="entry name" value="Winged helix-like DNA-binding domain superfamily/Winged helix DNA-binding domain"/>
    <property type="match status" value="1"/>
</dbReference>
<dbReference type="InterPro" id="IPR000086">
    <property type="entry name" value="NUDIX_hydrolase_dom"/>
</dbReference>
<keyword evidence="3" id="KW-1185">Reference proteome</keyword>
<dbReference type="Pfam" id="PF21906">
    <property type="entry name" value="WHD_NrtR"/>
    <property type="match status" value="1"/>
</dbReference>
<protein>
    <submittedName>
        <fullName evidence="2">NUDIX domain-containing protein</fullName>
    </submittedName>
</protein>
<dbReference type="PANTHER" id="PTHR43736">
    <property type="entry name" value="ADP-RIBOSE PYROPHOSPHATASE"/>
    <property type="match status" value="1"/>
</dbReference>
<dbReference type="Proteomes" id="UP001500552">
    <property type="component" value="Unassembled WGS sequence"/>
</dbReference>
<dbReference type="InterPro" id="IPR036388">
    <property type="entry name" value="WH-like_DNA-bd_sf"/>
</dbReference>
<dbReference type="PANTHER" id="PTHR43736:SF4">
    <property type="entry name" value="SLR1690 PROTEIN"/>
    <property type="match status" value="1"/>
</dbReference>
<gene>
    <name evidence="2" type="ORF">GCM10023188_04030</name>
</gene>
<dbReference type="SUPFAM" id="SSF46785">
    <property type="entry name" value="Winged helix' DNA-binding domain"/>
    <property type="match status" value="1"/>
</dbReference>
<evidence type="ECO:0000313" key="3">
    <source>
        <dbReference type="Proteomes" id="UP001500552"/>
    </source>
</evidence>
<sequence>MTVLSDITNSPGSVDPSGAGYLPGLAIDLVILGFHHSQLKVLLLEYENTGLFALPAGFIQKKEDLNAAAHRALTERTGLQGIFLEQFYVFGDRSRHDPSPLKAILKGKGISPSKRHWLLGRFVSVGFYALVDFTKAVPNPDALSDRCEWHDLANLPPLMLDHETMVQKALDTLRAAMDRKPIGFNLLPETFTMGELQTLHETILNQKLNRSSFQRRMLSLNILERVDKKWTGRAHKAPYLYRFLQDKK</sequence>
<dbReference type="InterPro" id="IPR015797">
    <property type="entry name" value="NUDIX_hydrolase-like_dom_sf"/>
</dbReference>
<organism evidence="2 3">
    <name type="scientific">Pontibacter saemangeumensis</name>
    <dbReference type="NCBI Taxonomy" id="1084525"/>
    <lineage>
        <taxon>Bacteria</taxon>
        <taxon>Pseudomonadati</taxon>
        <taxon>Bacteroidota</taxon>
        <taxon>Cytophagia</taxon>
        <taxon>Cytophagales</taxon>
        <taxon>Hymenobacteraceae</taxon>
        <taxon>Pontibacter</taxon>
    </lineage>
</organism>
<dbReference type="CDD" id="cd18873">
    <property type="entry name" value="NUDIX_NadM_like"/>
    <property type="match status" value="1"/>
</dbReference>
<dbReference type="Pfam" id="PF00293">
    <property type="entry name" value="NUDIX"/>
    <property type="match status" value="1"/>
</dbReference>
<dbReference type="InterPro" id="IPR036390">
    <property type="entry name" value="WH_DNA-bd_sf"/>
</dbReference>